<evidence type="ECO:0000313" key="3">
    <source>
        <dbReference type="Proteomes" id="UP001066276"/>
    </source>
</evidence>
<dbReference type="AlphaFoldDB" id="A0AAV7TH35"/>
<reference evidence="2" key="1">
    <citation type="journal article" date="2022" name="bioRxiv">
        <title>Sequencing and chromosome-scale assembly of the giantPleurodeles waltlgenome.</title>
        <authorList>
            <person name="Brown T."/>
            <person name="Elewa A."/>
            <person name="Iarovenko S."/>
            <person name="Subramanian E."/>
            <person name="Araus A.J."/>
            <person name="Petzold A."/>
            <person name="Susuki M."/>
            <person name="Suzuki K.-i.T."/>
            <person name="Hayashi T."/>
            <person name="Toyoda A."/>
            <person name="Oliveira C."/>
            <person name="Osipova E."/>
            <person name="Leigh N.D."/>
            <person name="Simon A."/>
            <person name="Yun M.H."/>
        </authorList>
    </citation>
    <scope>NUCLEOTIDE SEQUENCE</scope>
    <source>
        <strain evidence="2">20211129_DDA</strain>
        <tissue evidence="2">Liver</tissue>
    </source>
</reference>
<accession>A0AAV7TH35</accession>
<evidence type="ECO:0000313" key="2">
    <source>
        <dbReference type="EMBL" id="KAJ1175575.1"/>
    </source>
</evidence>
<gene>
    <name evidence="2" type="ORF">NDU88_000862</name>
</gene>
<evidence type="ECO:0000256" key="1">
    <source>
        <dbReference type="SAM" id="MobiDB-lite"/>
    </source>
</evidence>
<comment type="caution">
    <text evidence="2">The sequence shown here is derived from an EMBL/GenBank/DDBJ whole genome shotgun (WGS) entry which is preliminary data.</text>
</comment>
<dbReference type="Proteomes" id="UP001066276">
    <property type="component" value="Chromosome 3_2"/>
</dbReference>
<organism evidence="2 3">
    <name type="scientific">Pleurodeles waltl</name>
    <name type="common">Iberian ribbed newt</name>
    <dbReference type="NCBI Taxonomy" id="8319"/>
    <lineage>
        <taxon>Eukaryota</taxon>
        <taxon>Metazoa</taxon>
        <taxon>Chordata</taxon>
        <taxon>Craniata</taxon>
        <taxon>Vertebrata</taxon>
        <taxon>Euteleostomi</taxon>
        <taxon>Amphibia</taxon>
        <taxon>Batrachia</taxon>
        <taxon>Caudata</taxon>
        <taxon>Salamandroidea</taxon>
        <taxon>Salamandridae</taxon>
        <taxon>Pleurodelinae</taxon>
        <taxon>Pleurodeles</taxon>
    </lineage>
</organism>
<protein>
    <submittedName>
        <fullName evidence="2">Uncharacterized protein</fullName>
    </submittedName>
</protein>
<name>A0AAV7TH35_PLEWA</name>
<sequence length="192" mass="20794">MRPLPLPLLKDGHNDPKQKQLILDTSKTPHHQSSPPGHKAILETSAPDPPLNGAAAIVDKICSSFKAIDSGFDALSLHLDSMSEWLDKHGSRIDEVECRVSEAGDGNVDMLKCLERVEHILNATTAKNEDLEARSHRNNVCITGMAETTHAGSMITIMENLLTNLFGSSSFTGTFMVERVHPTLGLHPALGA</sequence>
<feature type="region of interest" description="Disordered" evidence="1">
    <location>
        <begin position="26"/>
        <end position="47"/>
    </location>
</feature>
<proteinExistence type="predicted"/>
<keyword evidence="3" id="KW-1185">Reference proteome</keyword>
<feature type="compositionally biased region" description="Polar residues" evidence="1">
    <location>
        <begin position="26"/>
        <end position="35"/>
    </location>
</feature>
<dbReference type="EMBL" id="JANPWB010000006">
    <property type="protein sequence ID" value="KAJ1175575.1"/>
    <property type="molecule type" value="Genomic_DNA"/>
</dbReference>